<dbReference type="RefSeq" id="WP_152204705.1">
    <property type="nucleotide sequence ID" value="NZ_VUKF01000068.1"/>
</dbReference>
<gene>
    <name evidence="2" type="ORF">GB883_18860</name>
</gene>
<organism evidence="2 3">
    <name type="scientific">Georgenia thermotolerans</name>
    <dbReference type="NCBI Taxonomy" id="527326"/>
    <lineage>
        <taxon>Bacteria</taxon>
        <taxon>Bacillati</taxon>
        <taxon>Actinomycetota</taxon>
        <taxon>Actinomycetes</taxon>
        <taxon>Micrococcales</taxon>
        <taxon>Bogoriellaceae</taxon>
        <taxon>Georgenia</taxon>
    </lineage>
</organism>
<proteinExistence type="predicted"/>
<dbReference type="EMBL" id="WHJE01000157">
    <property type="protein sequence ID" value="KAE8762531.1"/>
    <property type="molecule type" value="Genomic_DNA"/>
</dbReference>
<feature type="region of interest" description="Disordered" evidence="1">
    <location>
        <begin position="18"/>
        <end position="59"/>
    </location>
</feature>
<comment type="caution">
    <text evidence="2">The sequence shown here is derived from an EMBL/GenBank/DDBJ whole genome shotgun (WGS) entry which is preliminary data.</text>
</comment>
<evidence type="ECO:0000256" key="1">
    <source>
        <dbReference type="SAM" id="MobiDB-lite"/>
    </source>
</evidence>
<dbReference type="Proteomes" id="UP000451860">
    <property type="component" value="Unassembled WGS sequence"/>
</dbReference>
<accession>A0A7J5UJU2</accession>
<keyword evidence="3" id="KW-1185">Reference proteome</keyword>
<evidence type="ECO:0000313" key="3">
    <source>
        <dbReference type="Proteomes" id="UP000451860"/>
    </source>
</evidence>
<feature type="compositionally biased region" description="Basic and acidic residues" evidence="1">
    <location>
        <begin position="44"/>
        <end position="53"/>
    </location>
</feature>
<dbReference type="AlphaFoldDB" id="A0A7J5UJU2"/>
<name>A0A7J5UJU2_9MICO</name>
<evidence type="ECO:0000313" key="2">
    <source>
        <dbReference type="EMBL" id="KAE8762531.1"/>
    </source>
</evidence>
<dbReference type="OrthoDB" id="3255161at2"/>
<protein>
    <submittedName>
        <fullName evidence="2">Transcriptional regulator</fullName>
    </submittedName>
</protein>
<sequence length="59" mass="6371">MALSEADRRRLAAGELASEVDALHQGDAPPVTPSAEPEQGTGENDARLLRDVPPHWGRR</sequence>
<reference evidence="2 3" key="1">
    <citation type="submission" date="2019-10" db="EMBL/GenBank/DDBJ databases">
        <title>Georgenia wutianyii sp. nov. and Georgenia yuyongxinii sp. nov. isolated from plateau pika (Ochotona curzoniae) in the Qinghai-Tibet plateau of China.</title>
        <authorList>
            <person name="Tian Z."/>
        </authorList>
    </citation>
    <scope>NUCLEOTIDE SEQUENCE [LARGE SCALE GENOMIC DNA]</scope>
    <source>
        <strain evidence="2 3">DSM 21501</strain>
    </source>
</reference>